<dbReference type="AlphaFoldDB" id="C2EJE8"/>
<evidence type="ECO:0000256" key="1">
    <source>
        <dbReference type="ARBA" id="ARBA00022801"/>
    </source>
</evidence>
<dbReference type="GO" id="GO:0009446">
    <property type="term" value="P:putrescine biosynthetic process"/>
    <property type="evidence" value="ECO:0007669"/>
    <property type="project" value="InterPro"/>
</dbReference>
<proteinExistence type="predicted"/>
<dbReference type="Gene3D" id="3.75.10.10">
    <property type="entry name" value="L-arginine/glycine Amidinotransferase, Chain A"/>
    <property type="match status" value="1"/>
</dbReference>
<dbReference type="InterPro" id="IPR007466">
    <property type="entry name" value="Peptidyl-Arg-deiminase_porph"/>
</dbReference>
<sequence>MTVPKKDFANLYEGIKMSDYRQLTQASNAAGKHYKIKELPLTKYNVKGLDYQGSYISYYLGNGVVLLPVYGDPNDQVAEKRLATWYPGRRVVPINVSKLYHHDDSLCDSTTAIVKIMG</sequence>
<reference evidence="2 3" key="1">
    <citation type="submission" date="2009-01" db="EMBL/GenBank/DDBJ databases">
        <authorList>
            <person name="Qin X."/>
            <person name="Bachman B."/>
            <person name="Battles P."/>
            <person name="Bell A."/>
            <person name="Bess C."/>
            <person name="Bickham C."/>
            <person name="Chaboub L."/>
            <person name="Chen D."/>
            <person name="Coyle M."/>
            <person name="Deiros D.R."/>
            <person name="Dinh H."/>
            <person name="Forbes L."/>
            <person name="Fowler G."/>
            <person name="Francisco L."/>
            <person name="Fu Q."/>
            <person name="Gubbala S."/>
            <person name="Hale W."/>
            <person name="Han Y."/>
            <person name="Hemphill L."/>
            <person name="Highlander S.K."/>
            <person name="Hirani K."/>
            <person name="Hogues M."/>
            <person name="Jackson L."/>
            <person name="Jakkamsetti A."/>
            <person name="Javaid M."/>
            <person name="Jiang H."/>
            <person name="Korchina V."/>
            <person name="Kovar C."/>
            <person name="Lara F."/>
            <person name="Lee S."/>
            <person name="Mata R."/>
            <person name="Mathew T."/>
            <person name="Moen C."/>
            <person name="Morales K."/>
            <person name="Munidasa M."/>
            <person name="Nazareth L."/>
            <person name="Ngo R."/>
            <person name="Nguyen L."/>
            <person name="Okwuonu G."/>
            <person name="Ongeri F."/>
            <person name="Patil S."/>
            <person name="Petrosino J."/>
            <person name="Pham C."/>
            <person name="Pham P."/>
            <person name="Pu L.-L."/>
            <person name="Puazo M."/>
            <person name="Raj R."/>
            <person name="Reid J."/>
            <person name="Rouhana J."/>
            <person name="Saada N."/>
            <person name="Shang Y."/>
            <person name="Simmons D."/>
            <person name="Thornton R."/>
            <person name="Warren J."/>
            <person name="Weissenberger G."/>
            <person name="Zhang J."/>
            <person name="Zhang L."/>
            <person name="Zhou C."/>
            <person name="Zhu D."/>
            <person name="Muzny D."/>
            <person name="Worley K."/>
            <person name="Gibbs R."/>
        </authorList>
    </citation>
    <scope>NUCLEOTIDE SEQUENCE [LARGE SCALE GENOMIC DNA]</scope>
    <source>
        <strain evidence="2 3">ATCC 11741</strain>
    </source>
</reference>
<evidence type="ECO:0000313" key="3">
    <source>
        <dbReference type="Proteomes" id="UP000003531"/>
    </source>
</evidence>
<dbReference type="PATRIC" id="fig|1423799.3.peg.1049"/>
<protein>
    <submittedName>
        <fullName evidence="2">Uncharacterized protein</fullName>
    </submittedName>
</protein>
<name>C2EJE8_9LACO</name>
<keyword evidence="1" id="KW-0378">Hydrolase</keyword>
<dbReference type="Pfam" id="PF04371">
    <property type="entry name" value="PAD_porph"/>
    <property type="match status" value="1"/>
</dbReference>
<dbReference type="GO" id="GO:0004668">
    <property type="term" value="F:protein-arginine deiminase activity"/>
    <property type="evidence" value="ECO:0007669"/>
    <property type="project" value="InterPro"/>
</dbReference>
<dbReference type="Proteomes" id="UP000003531">
    <property type="component" value="Unassembled WGS sequence"/>
</dbReference>
<dbReference type="HOGENOM" id="CLU_2070123_0_0_9"/>
<dbReference type="SUPFAM" id="SSF55909">
    <property type="entry name" value="Pentein"/>
    <property type="match status" value="1"/>
</dbReference>
<accession>C2EJE8</accession>
<gene>
    <name evidence="2" type="ORF">HMPREF0545_1770</name>
</gene>
<comment type="caution">
    <text evidence="2">The sequence shown here is derived from an EMBL/GenBank/DDBJ whole genome shotgun (WGS) entry which is preliminary data.</text>
</comment>
<organism evidence="2 3">
    <name type="scientific">Ligilactobacillus salivarius DSM 20555 = ATCC 11741</name>
    <dbReference type="NCBI Taxonomy" id="1423799"/>
    <lineage>
        <taxon>Bacteria</taxon>
        <taxon>Bacillati</taxon>
        <taxon>Bacillota</taxon>
        <taxon>Bacilli</taxon>
        <taxon>Lactobacillales</taxon>
        <taxon>Lactobacillaceae</taxon>
        <taxon>Ligilactobacillus</taxon>
    </lineage>
</organism>
<dbReference type="EMBL" id="ACGT01000040">
    <property type="protein sequence ID" value="EEJ73333.1"/>
    <property type="molecule type" value="Genomic_DNA"/>
</dbReference>
<evidence type="ECO:0000313" key="2">
    <source>
        <dbReference type="EMBL" id="EEJ73333.1"/>
    </source>
</evidence>